<dbReference type="AlphaFoldDB" id="A0A840A933"/>
<keyword evidence="1" id="KW-0472">Membrane</keyword>
<keyword evidence="3" id="KW-1185">Reference proteome</keyword>
<dbReference type="Pfam" id="PF11391">
    <property type="entry name" value="DUF2798"/>
    <property type="match status" value="1"/>
</dbReference>
<comment type="caution">
    <text evidence="2">The sequence shown here is derived from an EMBL/GenBank/DDBJ whole genome shotgun (WGS) entry which is preliminary data.</text>
</comment>
<dbReference type="InterPro" id="IPR021529">
    <property type="entry name" value="DUF2798"/>
</dbReference>
<feature type="transmembrane region" description="Helical" evidence="1">
    <location>
        <begin position="12"/>
        <end position="37"/>
    </location>
</feature>
<proteinExistence type="predicted"/>
<dbReference type="EMBL" id="JACIDJ010000001">
    <property type="protein sequence ID" value="MBB3897382.1"/>
    <property type="molecule type" value="Genomic_DNA"/>
</dbReference>
<keyword evidence="1" id="KW-1133">Transmembrane helix</keyword>
<gene>
    <name evidence="2" type="ORF">GGQ83_000808</name>
</gene>
<evidence type="ECO:0000256" key="1">
    <source>
        <dbReference type="SAM" id="Phobius"/>
    </source>
</evidence>
<feature type="transmembrane region" description="Helical" evidence="1">
    <location>
        <begin position="49"/>
        <end position="68"/>
    </location>
</feature>
<evidence type="ECO:0000313" key="3">
    <source>
        <dbReference type="Proteomes" id="UP000553193"/>
    </source>
</evidence>
<accession>A0A840A933</accession>
<sequence length="79" mass="8706">MTDRRLPARYTLPVTGFFLTAIMTFVISGISTLMALGPTQAMLAAWPPAWLTSWVFAFPTVLVVLPLVRRLVARFVAPA</sequence>
<organism evidence="2 3">
    <name type="scientific">Roseococcus suduntuyensis</name>
    <dbReference type="NCBI Taxonomy" id="455361"/>
    <lineage>
        <taxon>Bacteria</taxon>
        <taxon>Pseudomonadati</taxon>
        <taxon>Pseudomonadota</taxon>
        <taxon>Alphaproteobacteria</taxon>
        <taxon>Acetobacterales</taxon>
        <taxon>Roseomonadaceae</taxon>
        <taxon>Roseococcus</taxon>
    </lineage>
</organism>
<protein>
    <recommendedName>
        <fullName evidence="4">DUF2798 domain-containing protein</fullName>
    </recommendedName>
</protein>
<evidence type="ECO:0000313" key="2">
    <source>
        <dbReference type="EMBL" id="MBB3897382.1"/>
    </source>
</evidence>
<name>A0A840A933_9PROT</name>
<reference evidence="2 3" key="1">
    <citation type="submission" date="2020-08" db="EMBL/GenBank/DDBJ databases">
        <title>Genomic Encyclopedia of Type Strains, Phase IV (KMG-IV): sequencing the most valuable type-strain genomes for metagenomic binning, comparative biology and taxonomic classification.</title>
        <authorList>
            <person name="Goeker M."/>
        </authorList>
    </citation>
    <scope>NUCLEOTIDE SEQUENCE [LARGE SCALE GENOMIC DNA]</scope>
    <source>
        <strain evidence="2 3">DSM 19979</strain>
    </source>
</reference>
<evidence type="ECO:0008006" key="4">
    <source>
        <dbReference type="Google" id="ProtNLM"/>
    </source>
</evidence>
<keyword evidence="1" id="KW-0812">Transmembrane</keyword>
<dbReference type="Proteomes" id="UP000553193">
    <property type="component" value="Unassembled WGS sequence"/>
</dbReference>
<dbReference type="RefSeq" id="WP_311727155.1">
    <property type="nucleotide sequence ID" value="NZ_JACIDJ010000001.1"/>
</dbReference>